<dbReference type="Pfam" id="PF02884">
    <property type="entry name" value="Lyase_8_C"/>
    <property type="match status" value="1"/>
</dbReference>
<dbReference type="CDD" id="cd01083">
    <property type="entry name" value="GAG_Lyase"/>
    <property type="match status" value="1"/>
</dbReference>
<sequence length="724" mass="82626">MKLRVVLFFMPFFLSAIVAKSDSLPAEELQRIKTNYINYLIPSGSETDGLIRLLSKIEQEEEISDQMVMELHQRYPFDLVKIESYINALNTDGSWNDINYDDTKRSGWEPKIHAERVLELTKLYHSSQTQYYHSEPIASIVHRALNYWFVTKPVCLNWWYNEIGIPKTFGMAFVLFEDQLSDEEKKEAVAVMQNSTIKMTGQNKVWLAGNVLIRGLLQNDFDLVRMAHNTIVSEIVTDRKEGIKSDWSFHQHGAQQQFGNYGLSYISGMSFFSGLFAGTSLAINEKQLNILASLINEGYRWIIWRGYMDINALDRQLFHNASIHKAFGLAFAAVELAKTRYPSCMQAAENILSDNFPPLLPGGRPFTGHKHFWDSDQTLHRTSQWAASVKMASNRVIGTELVNEDNLKGYYMADGATYTYVRGDEYLNVFPLWDWRKIPGITSFESNLPVPRLQNSEARNKSDFAGGVTNGRMGLTAMMLNRNGLKARKSWIFTDDWIFCLGSGIKADSGLVVTTSIDQRLKFGDLFYLDNGKWTTVKGKKTNTTGKQRFFHDNTGYIILQPANTVATSEKRTGQWRDFMQTYRPADVEGEVISLYLNHGINPQGDTYQYLILPAATKEKTEQFDVSSLHVIQNDKIAQAMASEKDNTYWVVAYEPVRIRLSENMDFDVETPGLYMICGKGNDLQVHYTDPTRTLYEVFARINGKRAGYTFSEEMKGKSVVMIS</sequence>
<reference evidence="7" key="1">
    <citation type="submission" date="2019-03" db="EMBL/GenBank/DDBJ databases">
        <title>Single cell metagenomics reveals metabolic interactions within the superorganism composed of flagellate Streblomastix strix and complex community of Bacteroidetes bacteria on its surface.</title>
        <authorList>
            <person name="Treitli S.C."/>
            <person name="Kolisko M."/>
            <person name="Husnik F."/>
            <person name="Keeling P."/>
            <person name="Hampl V."/>
        </authorList>
    </citation>
    <scope>NUCLEOTIDE SEQUENCE</scope>
    <source>
        <strain evidence="7">STM</strain>
    </source>
</reference>
<dbReference type="InterPro" id="IPR012970">
    <property type="entry name" value="Lyase_8_alpha_N"/>
</dbReference>
<dbReference type="Gene3D" id="2.70.98.10">
    <property type="match status" value="1"/>
</dbReference>
<evidence type="ECO:0000256" key="3">
    <source>
        <dbReference type="ARBA" id="ARBA00023239"/>
    </source>
</evidence>
<dbReference type="SUPFAM" id="SSF48230">
    <property type="entry name" value="Chondroitin AC/alginate lyase"/>
    <property type="match status" value="1"/>
</dbReference>
<evidence type="ECO:0000256" key="2">
    <source>
        <dbReference type="ARBA" id="ARBA00022729"/>
    </source>
</evidence>
<dbReference type="InterPro" id="IPR003159">
    <property type="entry name" value="Lyase_8_central_dom"/>
</dbReference>
<organism evidence="7">
    <name type="scientific">termite gut metagenome</name>
    <dbReference type="NCBI Taxonomy" id="433724"/>
    <lineage>
        <taxon>unclassified sequences</taxon>
        <taxon>metagenomes</taxon>
        <taxon>organismal metagenomes</taxon>
    </lineage>
</organism>
<name>A0A5J4SU39_9ZZZZ</name>
<dbReference type="InterPro" id="IPR008929">
    <property type="entry name" value="Chondroitin_lyas"/>
</dbReference>
<dbReference type="InterPro" id="IPR011071">
    <property type="entry name" value="Lyase_8-like_C"/>
</dbReference>
<evidence type="ECO:0000313" key="7">
    <source>
        <dbReference type="EMBL" id="KAA6349709.1"/>
    </source>
</evidence>
<dbReference type="InterPro" id="IPR011013">
    <property type="entry name" value="Gal_mutarotase_sf_dom"/>
</dbReference>
<evidence type="ECO:0000259" key="4">
    <source>
        <dbReference type="Pfam" id="PF02278"/>
    </source>
</evidence>
<dbReference type="AlphaFoldDB" id="A0A5J4SU39"/>
<proteinExistence type="inferred from homology"/>
<evidence type="ECO:0000259" key="5">
    <source>
        <dbReference type="Pfam" id="PF02884"/>
    </source>
</evidence>
<evidence type="ECO:0000259" key="6">
    <source>
        <dbReference type="Pfam" id="PF08124"/>
    </source>
</evidence>
<dbReference type="SUPFAM" id="SSF74650">
    <property type="entry name" value="Galactose mutarotase-like"/>
    <property type="match status" value="1"/>
</dbReference>
<evidence type="ECO:0000256" key="1">
    <source>
        <dbReference type="ARBA" id="ARBA00006699"/>
    </source>
</evidence>
<dbReference type="EC" id="4.2.2.5" evidence="7"/>
<comment type="caution">
    <text evidence="7">The sequence shown here is derived from an EMBL/GenBank/DDBJ whole genome shotgun (WGS) entry which is preliminary data.</text>
</comment>
<dbReference type="InterPro" id="IPR004103">
    <property type="entry name" value="Lyase_8_C"/>
</dbReference>
<dbReference type="Gene3D" id="2.60.220.10">
    <property type="entry name" value="Polysaccharide lyase family 8-like, C-terminal"/>
    <property type="match status" value="1"/>
</dbReference>
<dbReference type="Pfam" id="PF02278">
    <property type="entry name" value="Lyase_8"/>
    <property type="match status" value="1"/>
</dbReference>
<dbReference type="InterPro" id="IPR038970">
    <property type="entry name" value="Lyase_8"/>
</dbReference>
<feature type="domain" description="Polysaccharide lyase family 8 C-terminal" evidence="5">
    <location>
        <begin position="630"/>
        <end position="695"/>
    </location>
</feature>
<dbReference type="InterPro" id="IPR014718">
    <property type="entry name" value="GH-type_carb-bd"/>
</dbReference>
<dbReference type="Gene3D" id="1.50.10.100">
    <property type="entry name" value="Chondroitin AC/alginate lyase"/>
    <property type="match status" value="1"/>
</dbReference>
<accession>A0A5J4SU39</accession>
<protein>
    <submittedName>
        <fullName evidence="7">Chondroitinase-AC</fullName>
        <ecNumber evidence="7">4.2.2.5</ecNumber>
    </submittedName>
</protein>
<dbReference type="SUPFAM" id="SSF49863">
    <property type="entry name" value="Hyaluronate lyase-like, C-terminal domain"/>
    <property type="match status" value="1"/>
</dbReference>
<dbReference type="PANTHER" id="PTHR38481">
    <property type="entry name" value="HYALURONATE LYASE"/>
    <property type="match status" value="1"/>
</dbReference>
<feature type="domain" description="Polysaccharide lyase 8 N-terminal alpha-helical" evidence="6">
    <location>
        <begin position="88"/>
        <end position="321"/>
    </location>
</feature>
<gene>
    <name evidence="7" type="ORF">EZS27_002869</name>
</gene>
<keyword evidence="2" id="KW-0732">Signal</keyword>
<keyword evidence="3 7" id="KW-0456">Lyase</keyword>
<feature type="domain" description="Polysaccharide lyase family 8 central" evidence="4">
    <location>
        <begin position="369"/>
        <end position="616"/>
    </location>
</feature>
<dbReference type="PANTHER" id="PTHR38481:SF1">
    <property type="entry name" value="HYALURONATE LYASE"/>
    <property type="match status" value="1"/>
</dbReference>
<dbReference type="GO" id="GO:0005975">
    <property type="term" value="P:carbohydrate metabolic process"/>
    <property type="evidence" value="ECO:0007669"/>
    <property type="project" value="InterPro"/>
</dbReference>
<dbReference type="GO" id="GO:0005576">
    <property type="term" value="C:extracellular region"/>
    <property type="evidence" value="ECO:0007669"/>
    <property type="project" value="InterPro"/>
</dbReference>
<dbReference type="Pfam" id="PF08124">
    <property type="entry name" value="Lyase_8_N"/>
    <property type="match status" value="1"/>
</dbReference>
<dbReference type="GO" id="GO:0030246">
    <property type="term" value="F:carbohydrate binding"/>
    <property type="evidence" value="ECO:0007669"/>
    <property type="project" value="InterPro"/>
</dbReference>
<dbReference type="EMBL" id="SNRY01000041">
    <property type="protein sequence ID" value="KAA6349709.1"/>
    <property type="molecule type" value="Genomic_DNA"/>
</dbReference>
<comment type="similarity">
    <text evidence="1">Belongs to the polysaccharide lyase 8 family.</text>
</comment>
<dbReference type="GO" id="GO:0030341">
    <property type="term" value="F:chondroitin AC lyase activity"/>
    <property type="evidence" value="ECO:0007669"/>
    <property type="project" value="UniProtKB-EC"/>
</dbReference>